<feature type="transmembrane region" description="Helical" evidence="6">
    <location>
        <begin position="24"/>
        <end position="43"/>
    </location>
</feature>
<dbReference type="AlphaFoldDB" id="T2G7G3"/>
<gene>
    <name evidence="7" type="ORF">DGI_0119</name>
</gene>
<evidence type="ECO:0000313" key="7">
    <source>
        <dbReference type="EMBL" id="AGW12056.1"/>
    </source>
</evidence>
<feature type="transmembrane region" description="Helical" evidence="6">
    <location>
        <begin position="263"/>
        <end position="287"/>
    </location>
</feature>
<dbReference type="PATRIC" id="fig|1121448.10.peg.119"/>
<feature type="transmembrane region" description="Helical" evidence="6">
    <location>
        <begin position="233"/>
        <end position="251"/>
    </location>
</feature>
<feature type="transmembrane region" description="Helical" evidence="6">
    <location>
        <begin position="55"/>
        <end position="77"/>
    </location>
</feature>
<dbReference type="HOGENOM" id="CLU_032288_2_0_7"/>
<dbReference type="GO" id="GO:0005886">
    <property type="term" value="C:plasma membrane"/>
    <property type="evidence" value="ECO:0007669"/>
    <property type="project" value="UniProtKB-SubCell"/>
</dbReference>
<evidence type="ECO:0000313" key="8">
    <source>
        <dbReference type="Proteomes" id="UP000016587"/>
    </source>
</evidence>
<keyword evidence="5 6" id="KW-0472">Membrane</keyword>
<evidence type="ECO:0000256" key="5">
    <source>
        <dbReference type="ARBA" id="ARBA00023136"/>
    </source>
</evidence>
<name>T2G7G3_MEGG1</name>
<evidence type="ECO:0000256" key="1">
    <source>
        <dbReference type="ARBA" id="ARBA00004651"/>
    </source>
</evidence>
<evidence type="ECO:0000256" key="4">
    <source>
        <dbReference type="ARBA" id="ARBA00022989"/>
    </source>
</evidence>
<dbReference type="NCBIfam" id="TIGR00765">
    <property type="entry name" value="yihY_not_rbn"/>
    <property type="match status" value="1"/>
</dbReference>
<feature type="transmembrane region" description="Helical" evidence="6">
    <location>
        <begin position="157"/>
        <end position="178"/>
    </location>
</feature>
<keyword evidence="3 6" id="KW-0812">Transmembrane</keyword>
<dbReference type="Pfam" id="PF03631">
    <property type="entry name" value="Virul_fac_BrkB"/>
    <property type="match status" value="1"/>
</dbReference>
<dbReference type="PANTHER" id="PTHR30213:SF0">
    <property type="entry name" value="UPF0761 MEMBRANE PROTEIN YIHY"/>
    <property type="match status" value="1"/>
</dbReference>
<keyword evidence="2" id="KW-1003">Cell membrane</keyword>
<comment type="subcellular location">
    <subcellularLocation>
        <location evidence="1">Cell membrane</location>
        <topology evidence="1">Multi-pass membrane protein</topology>
    </subcellularLocation>
</comment>
<proteinExistence type="predicted"/>
<evidence type="ECO:0000256" key="2">
    <source>
        <dbReference type="ARBA" id="ARBA00022475"/>
    </source>
</evidence>
<dbReference type="KEGG" id="dgg:DGI_0119"/>
<protein>
    <submittedName>
        <fullName evidence="7">Putative ribonuclease BN</fullName>
    </submittedName>
</protein>
<evidence type="ECO:0000256" key="6">
    <source>
        <dbReference type="SAM" id="Phobius"/>
    </source>
</evidence>
<feature type="transmembrane region" description="Helical" evidence="6">
    <location>
        <begin position="198"/>
        <end position="221"/>
    </location>
</feature>
<dbReference type="STRING" id="1121448.DGI_0119"/>
<keyword evidence="8" id="KW-1185">Reference proteome</keyword>
<accession>T2G7G3</accession>
<feature type="transmembrane region" description="Helical" evidence="6">
    <location>
        <begin position="118"/>
        <end position="137"/>
    </location>
</feature>
<sequence length="446" mass="49733">MQLGTMMERVLRFLRTDLWIGETAHSGLLGHGLVVARWLYILWQSIAKDRLLLRASALTYATILSIVPFLAVAFSVLKGFDFQRTSFINDLLVKVFAGREAVVENIIDYIDKTNVKTLGAVGVGFLFVTVVGLFSNVESTFNTIWGAPRSRPMVRKVADYISVSCIFPVLMVMAVSLSTTFQSTSIMQHLLQNEIISLFYYNLLKLTPLVSVWVALSFLYIYLPNTHVRPLPALFGGMVAGTLWLVAQWAYVHFQFGAANYNAIYGSFAQLPLFLVWLYISWIIVLLGAEMSFTFQHYNTFVREARYKNVSHGERKAVALACLAALAQSQEDRLPPPSLEVLAEAARVSPNIVQDVLTVLGQANLVSPVCMDKEDRFGLIKSARSVRVVEVLELLDDAGRAGVLHELAMANPRLTSLLRDLTRQQQESERNLTLAELVSAAPDPRA</sequence>
<reference evidence="8" key="2">
    <citation type="submission" date="2013-07" db="EMBL/GenBank/DDBJ databases">
        <authorList>
            <person name="Morais-Silva F.O."/>
            <person name="Rezende A.M."/>
            <person name="Pimentel C."/>
            <person name="Resende D.M."/>
            <person name="Santos C.I."/>
            <person name="Clemente C."/>
            <person name="de Oliveira L.M."/>
            <person name="da Silva S.M."/>
            <person name="Costa D.A."/>
            <person name="Varela-Raposo A."/>
            <person name="Horacio E.C.A."/>
            <person name="Matos M."/>
            <person name="Flores O."/>
            <person name="Ruiz J.C."/>
            <person name="Rodrigues-Pousada C."/>
        </authorList>
    </citation>
    <scope>NUCLEOTIDE SEQUENCE [LARGE SCALE GENOMIC DNA]</scope>
    <source>
        <strain evidence="8">ATCC 19364 / DSM 1382 / NCIMB 9332 / VKM B-1759</strain>
    </source>
</reference>
<dbReference type="EMBL" id="CP006585">
    <property type="protein sequence ID" value="AGW12056.1"/>
    <property type="molecule type" value="Genomic_DNA"/>
</dbReference>
<organism evidence="7 8">
    <name type="scientific">Megalodesulfovibrio gigas (strain ATCC 19364 / DSM 1382 / NCIMB 9332 / VKM B-1759)</name>
    <name type="common">Desulfovibrio gigas</name>
    <dbReference type="NCBI Taxonomy" id="1121448"/>
    <lineage>
        <taxon>Bacteria</taxon>
        <taxon>Pseudomonadati</taxon>
        <taxon>Thermodesulfobacteriota</taxon>
        <taxon>Desulfovibrionia</taxon>
        <taxon>Desulfovibrionales</taxon>
        <taxon>Desulfovibrionaceae</taxon>
        <taxon>Megalodesulfovibrio</taxon>
    </lineage>
</organism>
<dbReference type="eggNOG" id="COG1295">
    <property type="taxonomic scope" value="Bacteria"/>
</dbReference>
<dbReference type="Gene3D" id="1.10.10.10">
    <property type="entry name" value="Winged helix-like DNA-binding domain superfamily/Winged helix DNA-binding domain"/>
    <property type="match status" value="1"/>
</dbReference>
<evidence type="ECO:0000256" key="3">
    <source>
        <dbReference type="ARBA" id="ARBA00022692"/>
    </source>
</evidence>
<dbReference type="Proteomes" id="UP000016587">
    <property type="component" value="Chromosome"/>
</dbReference>
<dbReference type="PANTHER" id="PTHR30213">
    <property type="entry name" value="INNER MEMBRANE PROTEIN YHJD"/>
    <property type="match status" value="1"/>
</dbReference>
<reference evidence="7 8" key="1">
    <citation type="journal article" date="2013" name="J. Bacteriol.">
        <title>Roles of HynAB and Ech, the only two hydrogenases found in the model sulfate reducer Desulfovibrio gigas.</title>
        <authorList>
            <person name="Morais-Silva F.O."/>
            <person name="Santos C.I."/>
            <person name="Rodrigues R."/>
            <person name="Pereira I.A."/>
            <person name="Rodrigues-Pousada C."/>
        </authorList>
    </citation>
    <scope>NUCLEOTIDE SEQUENCE [LARGE SCALE GENOMIC DNA]</scope>
    <source>
        <strain evidence="8">ATCC 19364 / DSM 1382 / NCIMB 9332 / VKM B-1759</strain>
    </source>
</reference>
<keyword evidence="4 6" id="KW-1133">Transmembrane helix</keyword>
<dbReference type="InterPro" id="IPR017039">
    <property type="entry name" value="Virul_fac_BrkB"/>
</dbReference>
<dbReference type="InterPro" id="IPR036388">
    <property type="entry name" value="WH-like_DNA-bd_sf"/>
</dbReference>